<feature type="transmembrane region" description="Helical" evidence="6">
    <location>
        <begin position="49"/>
        <end position="67"/>
    </location>
</feature>
<dbReference type="EMBL" id="LVLJ01004075">
    <property type="protein sequence ID" value="OAE18391.1"/>
    <property type="molecule type" value="Genomic_DNA"/>
</dbReference>
<evidence type="ECO:0000256" key="5">
    <source>
        <dbReference type="ARBA" id="ARBA00023136"/>
    </source>
</evidence>
<evidence type="ECO:0000256" key="1">
    <source>
        <dbReference type="ARBA" id="ARBA00004141"/>
    </source>
</evidence>
<feature type="transmembrane region" description="Helical" evidence="6">
    <location>
        <begin position="402"/>
        <end position="425"/>
    </location>
</feature>
<dbReference type="AlphaFoldDB" id="A0A176VDJ6"/>
<evidence type="ECO:0000313" key="8">
    <source>
        <dbReference type="Proteomes" id="UP000077202"/>
    </source>
</evidence>
<dbReference type="PANTHER" id="PTHR11119">
    <property type="entry name" value="XANTHINE-URACIL / VITAMIN C PERMEASE FAMILY MEMBER"/>
    <property type="match status" value="1"/>
</dbReference>
<organism evidence="7 8">
    <name type="scientific">Marchantia polymorpha subsp. ruderalis</name>
    <dbReference type="NCBI Taxonomy" id="1480154"/>
    <lineage>
        <taxon>Eukaryota</taxon>
        <taxon>Viridiplantae</taxon>
        <taxon>Streptophyta</taxon>
        <taxon>Embryophyta</taxon>
        <taxon>Marchantiophyta</taxon>
        <taxon>Marchantiopsida</taxon>
        <taxon>Marchantiidae</taxon>
        <taxon>Marchantiales</taxon>
        <taxon>Marchantiaceae</taxon>
        <taxon>Marchantia</taxon>
    </lineage>
</organism>
<feature type="transmembrane region" description="Helical" evidence="6">
    <location>
        <begin position="102"/>
        <end position="120"/>
    </location>
</feature>
<evidence type="ECO:0000313" key="7">
    <source>
        <dbReference type="EMBL" id="OAE18391.1"/>
    </source>
</evidence>
<dbReference type="GO" id="GO:0016020">
    <property type="term" value="C:membrane"/>
    <property type="evidence" value="ECO:0007669"/>
    <property type="project" value="UniProtKB-SubCell"/>
</dbReference>
<name>A0A176VDJ6_MARPO</name>
<reference evidence="7" key="1">
    <citation type="submission" date="2016-03" db="EMBL/GenBank/DDBJ databases">
        <title>Mechanisms controlling the formation of the plant cell surface in tip-growing cells are functionally conserved among land plants.</title>
        <authorList>
            <person name="Honkanen S."/>
            <person name="Jones V.A."/>
            <person name="Morieri G."/>
            <person name="Champion C."/>
            <person name="Hetherington A.J."/>
            <person name="Kelly S."/>
            <person name="Saint-Marcoux D."/>
            <person name="Proust H."/>
            <person name="Prescott H."/>
            <person name="Dolan L."/>
        </authorList>
    </citation>
    <scope>NUCLEOTIDE SEQUENCE [LARGE SCALE GENOMIC DNA]</scope>
    <source>
        <tissue evidence="7">Whole gametophyte</tissue>
    </source>
</reference>
<proteinExistence type="inferred from homology"/>
<comment type="caution">
    <text evidence="7">The sequence shown here is derived from an EMBL/GenBank/DDBJ whole genome shotgun (WGS) entry which is preliminary data.</text>
</comment>
<feature type="transmembrane region" description="Helical" evidence="6">
    <location>
        <begin position="199"/>
        <end position="215"/>
    </location>
</feature>
<dbReference type="Pfam" id="PF00860">
    <property type="entry name" value="Xan_ur_permease"/>
    <property type="match status" value="1"/>
</dbReference>
<feature type="transmembrane region" description="Helical" evidence="6">
    <location>
        <begin position="79"/>
        <end position="96"/>
    </location>
</feature>
<feature type="transmembrane region" description="Helical" evidence="6">
    <location>
        <begin position="335"/>
        <end position="356"/>
    </location>
</feature>
<feature type="transmembrane region" description="Helical" evidence="6">
    <location>
        <begin position="472"/>
        <end position="491"/>
    </location>
</feature>
<evidence type="ECO:0000256" key="3">
    <source>
        <dbReference type="ARBA" id="ARBA00022692"/>
    </source>
</evidence>
<keyword evidence="4 6" id="KW-1133">Transmembrane helix</keyword>
<feature type="transmembrane region" description="Helical" evidence="6">
    <location>
        <begin position="432"/>
        <end position="452"/>
    </location>
</feature>
<feature type="transmembrane region" description="Helical" evidence="6">
    <location>
        <begin position="141"/>
        <end position="165"/>
    </location>
</feature>
<dbReference type="Proteomes" id="UP000077202">
    <property type="component" value="Unassembled WGS sequence"/>
</dbReference>
<sequence length="539" mass="59204">MAAPNPAAAAAPKAEPAPPLHHDIMEQMPGLRYCIHDNPDLPEAIILGFQHYIINLGTIVLFTNLIVPLMGGNDGDKARVIQTILFVSGLNTFLQTTVGSRLPVVIGVSFSYIVPILTIINTPRLQRINDDHERFEHTMRAIQGALIAGSSLQIILGFSGLWGIFTRFLSPIAIAPTIAMTALGLYEYGFPQVGKCVEIGIPTIILALVFSQYLWHVRVKVKKHFHVFELFPVLITLVIVWGYAYILTVSGAYDNASVGGQRNCRTDRANIIGSAPWIRFSYPLEWGAPTFDAGHAFGIMSAVFASTVESTAGFYAAYRLSGATPPPPYVISRGIGWGGIAILLSGIFGTAAGATVSPENIGLIGITRVGSRRVIQISAAWMAFFSLFGKFGGLFASIPVSLFAGFFTILFGIVAAVGISSLHFVNLNKTRNLFIVGFALYMGLSVPFYFYQYRQAAGYGPVHTNARWFNDIINVFFSSNAVVALLIAAFLDNTMKSKQISDKDRGMHWFMKFHDFSKDSRNEEFYKLPYMLHKYFPPA</sequence>
<accession>A0A176VDJ6</accession>
<dbReference type="GO" id="GO:0022857">
    <property type="term" value="F:transmembrane transporter activity"/>
    <property type="evidence" value="ECO:0007669"/>
    <property type="project" value="InterPro"/>
</dbReference>
<feature type="transmembrane region" description="Helical" evidence="6">
    <location>
        <begin position="227"/>
        <end position="246"/>
    </location>
</feature>
<keyword evidence="5 6" id="KW-0472">Membrane</keyword>
<feature type="transmembrane region" description="Helical" evidence="6">
    <location>
        <begin position="377"/>
        <end position="396"/>
    </location>
</feature>
<comment type="similarity">
    <text evidence="2">Belongs to the nucleobase:cation symporter-2 (NCS2) (TC 2.A.40) family.</text>
</comment>
<evidence type="ECO:0000256" key="2">
    <source>
        <dbReference type="ARBA" id="ARBA00008821"/>
    </source>
</evidence>
<keyword evidence="3 6" id="KW-0812">Transmembrane</keyword>
<comment type="subcellular location">
    <subcellularLocation>
        <location evidence="1">Membrane</location>
        <topology evidence="1">Multi-pass membrane protein</topology>
    </subcellularLocation>
</comment>
<gene>
    <name evidence="7" type="ORF">AXG93_1783s1210</name>
</gene>
<keyword evidence="8" id="KW-1185">Reference proteome</keyword>
<protein>
    <submittedName>
        <fullName evidence="7">Uncharacterized protein</fullName>
    </submittedName>
</protein>
<evidence type="ECO:0000256" key="4">
    <source>
        <dbReference type="ARBA" id="ARBA00022989"/>
    </source>
</evidence>
<evidence type="ECO:0000256" key="6">
    <source>
        <dbReference type="SAM" id="Phobius"/>
    </source>
</evidence>
<dbReference type="InterPro" id="IPR006043">
    <property type="entry name" value="NCS2"/>
</dbReference>